<evidence type="ECO:0000256" key="3">
    <source>
        <dbReference type="ARBA" id="ARBA00022448"/>
    </source>
</evidence>
<keyword evidence="8" id="KW-0406">Ion transport</keyword>
<dbReference type="STRING" id="1120995.SAMN02745245_01261"/>
<dbReference type="InterPro" id="IPR045863">
    <property type="entry name" value="CorA_TM1_TM2"/>
</dbReference>
<name>A0A1M5SR90_9FIRM</name>
<dbReference type="SUPFAM" id="SSF143865">
    <property type="entry name" value="CorA soluble domain-like"/>
    <property type="match status" value="1"/>
</dbReference>
<evidence type="ECO:0000256" key="5">
    <source>
        <dbReference type="ARBA" id="ARBA00022692"/>
    </source>
</evidence>
<evidence type="ECO:0000256" key="4">
    <source>
        <dbReference type="ARBA" id="ARBA00022475"/>
    </source>
</evidence>
<feature type="transmembrane region" description="Helical" evidence="12">
    <location>
        <begin position="298"/>
        <end position="318"/>
    </location>
</feature>
<keyword evidence="5 12" id="KW-0812">Transmembrane</keyword>
<keyword evidence="3" id="KW-0813">Transport</keyword>
<keyword evidence="7 12" id="KW-1133">Transmembrane helix</keyword>
<dbReference type="InterPro" id="IPR045861">
    <property type="entry name" value="CorA_cytoplasmic_dom"/>
</dbReference>
<evidence type="ECO:0000256" key="10">
    <source>
        <dbReference type="ARBA" id="ARBA00034269"/>
    </source>
</evidence>
<evidence type="ECO:0000256" key="8">
    <source>
        <dbReference type="ARBA" id="ARBA00023065"/>
    </source>
</evidence>
<evidence type="ECO:0000256" key="12">
    <source>
        <dbReference type="SAM" id="Phobius"/>
    </source>
</evidence>
<comment type="catalytic activity">
    <reaction evidence="10">
        <text>Mg(2+)(in) = Mg(2+)(out)</text>
        <dbReference type="Rhea" id="RHEA:29827"/>
        <dbReference type="ChEBI" id="CHEBI:18420"/>
    </reaction>
</comment>
<sequence>MNTLKIKGGFMKIYDLTNKKIEENIEEFKMENQYFIISNIEDFKEVAKKIPNFERYYKKYAETTEEIHFESLMEFSILNFVYYEIHNKKFTFEKVHLILYKNIIIIISNREKYLYEKFIKGIISEIMMPEFTINRINTMVFIYYQFLNRVFSKMFESLSIFESDLAEIENQILADHNNFELDSIVSIKNKSFLIQKLNRQLLYVGDQLILNDNEFFSKEYMRYLHNLDARINKLYEYSDDVYEMSESLMELYDSSVTSHTNDLINKLTVFTVIATPLTVITGLYGMNFKNMPELQNEHGYYIALGIMALSIIISILILKKKKIL</sequence>
<keyword evidence="9 12" id="KW-0472">Membrane</keyword>
<evidence type="ECO:0000313" key="14">
    <source>
        <dbReference type="Proteomes" id="UP000184032"/>
    </source>
</evidence>
<comment type="similarity">
    <text evidence="2">Belongs to the CorA metal ion transporter (MIT) (TC 1.A.35) family.</text>
</comment>
<dbReference type="Proteomes" id="UP000184032">
    <property type="component" value="Unassembled WGS sequence"/>
</dbReference>
<dbReference type="EMBL" id="FQXI01000008">
    <property type="protein sequence ID" value="SHH41016.1"/>
    <property type="molecule type" value="Genomic_DNA"/>
</dbReference>
<accession>A0A1M5SR90</accession>
<evidence type="ECO:0000256" key="1">
    <source>
        <dbReference type="ARBA" id="ARBA00004651"/>
    </source>
</evidence>
<dbReference type="Gene3D" id="1.20.58.340">
    <property type="entry name" value="Magnesium transport protein CorA, transmembrane region"/>
    <property type="match status" value="2"/>
</dbReference>
<dbReference type="GO" id="GO:0015087">
    <property type="term" value="F:cobalt ion transmembrane transporter activity"/>
    <property type="evidence" value="ECO:0007669"/>
    <property type="project" value="TreeGrafter"/>
</dbReference>
<dbReference type="GO" id="GO:0015095">
    <property type="term" value="F:magnesium ion transmembrane transporter activity"/>
    <property type="evidence" value="ECO:0007669"/>
    <property type="project" value="TreeGrafter"/>
</dbReference>
<keyword evidence="4" id="KW-1003">Cell membrane</keyword>
<organism evidence="13 14">
    <name type="scientific">Anaerosphaera aminiphila DSM 21120</name>
    <dbReference type="NCBI Taxonomy" id="1120995"/>
    <lineage>
        <taxon>Bacteria</taxon>
        <taxon>Bacillati</taxon>
        <taxon>Bacillota</taxon>
        <taxon>Tissierellia</taxon>
        <taxon>Tissierellales</taxon>
        <taxon>Peptoniphilaceae</taxon>
        <taxon>Anaerosphaera</taxon>
    </lineage>
</organism>
<evidence type="ECO:0000256" key="9">
    <source>
        <dbReference type="ARBA" id="ARBA00023136"/>
    </source>
</evidence>
<keyword evidence="6" id="KW-0460">Magnesium</keyword>
<dbReference type="Pfam" id="PF01544">
    <property type="entry name" value="CorA"/>
    <property type="match status" value="1"/>
</dbReference>
<dbReference type="FunFam" id="1.20.58.340:FF:000004">
    <property type="entry name" value="Magnesium transport protein CorA"/>
    <property type="match status" value="1"/>
</dbReference>
<dbReference type="GO" id="GO:0005886">
    <property type="term" value="C:plasma membrane"/>
    <property type="evidence" value="ECO:0007669"/>
    <property type="project" value="UniProtKB-SubCell"/>
</dbReference>
<keyword evidence="14" id="KW-1185">Reference proteome</keyword>
<dbReference type="PANTHER" id="PTHR46494">
    <property type="entry name" value="CORA FAMILY METAL ION TRANSPORTER (EUROFUNG)"/>
    <property type="match status" value="1"/>
</dbReference>
<comment type="subcellular location">
    <subcellularLocation>
        <location evidence="1">Cell membrane</location>
        <topology evidence="1">Multi-pass membrane protein</topology>
    </subcellularLocation>
</comment>
<evidence type="ECO:0000256" key="7">
    <source>
        <dbReference type="ARBA" id="ARBA00022989"/>
    </source>
</evidence>
<proteinExistence type="inferred from homology"/>
<evidence type="ECO:0000313" key="13">
    <source>
        <dbReference type="EMBL" id="SHH41016.1"/>
    </source>
</evidence>
<dbReference type="GO" id="GO:0000287">
    <property type="term" value="F:magnesium ion binding"/>
    <property type="evidence" value="ECO:0007669"/>
    <property type="project" value="TreeGrafter"/>
</dbReference>
<feature type="transmembrane region" description="Helical" evidence="12">
    <location>
        <begin position="267"/>
        <end position="286"/>
    </location>
</feature>
<protein>
    <submittedName>
        <fullName evidence="13">Magnesium transporter</fullName>
    </submittedName>
</protein>
<evidence type="ECO:0000256" key="6">
    <source>
        <dbReference type="ARBA" id="ARBA00022842"/>
    </source>
</evidence>
<evidence type="ECO:0000256" key="11">
    <source>
        <dbReference type="ARBA" id="ARBA00045497"/>
    </source>
</evidence>
<gene>
    <name evidence="13" type="ORF">SAMN02745245_01261</name>
</gene>
<evidence type="ECO:0000256" key="2">
    <source>
        <dbReference type="ARBA" id="ARBA00009765"/>
    </source>
</evidence>
<dbReference type="AlphaFoldDB" id="A0A1M5SR90"/>
<reference evidence="13 14" key="1">
    <citation type="submission" date="2016-11" db="EMBL/GenBank/DDBJ databases">
        <authorList>
            <person name="Jaros S."/>
            <person name="Januszkiewicz K."/>
            <person name="Wedrychowicz H."/>
        </authorList>
    </citation>
    <scope>NUCLEOTIDE SEQUENCE [LARGE SCALE GENOMIC DNA]</scope>
    <source>
        <strain evidence="13 14">DSM 21120</strain>
    </source>
</reference>
<dbReference type="PANTHER" id="PTHR46494:SF1">
    <property type="entry name" value="CORA FAMILY METAL ION TRANSPORTER (EUROFUNG)"/>
    <property type="match status" value="1"/>
</dbReference>
<comment type="function">
    <text evidence="11">Mediates influx of magnesium ions. Alternates between open and closed states. Activated by low cytoplasmic Mg(2+) levels. Inactive when cytoplasmic Mg(2+) levels are high.</text>
</comment>
<dbReference type="SUPFAM" id="SSF144083">
    <property type="entry name" value="Magnesium transport protein CorA, transmembrane region"/>
    <property type="match status" value="1"/>
</dbReference>
<dbReference type="GO" id="GO:0050897">
    <property type="term" value="F:cobalt ion binding"/>
    <property type="evidence" value="ECO:0007669"/>
    <property type="project" value="TreeGrafter"/>
</dbReference>
<dbReference type="InterPro" id="IPR002523">
    <property type="entry name" value="MgTranspt_CorA/ZnTranspt_ZntB"/>
</dbReference>